<comment type="caution">
    <text evidence="6">The sequence shown here is derived from an EMBL/GenBank/DDBJ whole genome shotgun (WGS) entry which is preliminary data.</text>
</comment>
<feature type="compositionally biased region" description="Acidic residues" evidence="4">
    <location>
        <begin position="347"/>
        <end position="371"/>
    </location>
</feature>
<feature type="region of interest" description="Disordered" evidence="4">
    <location>
        <begin position="34"/>
        <end position="126"/>
    </location>
</feature>
<dbReference type="InterPro" id="IPR050781">
    <property type="entry name" value="CWC22_splicing_factor"/>
</dbReference>
<gene>
    <name evidence="6" type="ORF">QG37_06686</name>
</gene>
<name>A0A0L0NS70_CANAR</name>
<dbReference type="Gene3D" id="1.25.40.180">
    <property type="match status" value="1"/>
</dbReference>
<feature type="domain" description="MI" evidence="5">
    <location>
        <begin position="713"/>
        <end position="849"/>
    </location>
</feature>
<dbReference type="SUPFAM" id="SSF48371">
    <property type="entry name" value="ARM repeat"/>
    <property type="match status" value="1"/>
</dbReference>
<dbReference type="PROSITE" id="PS51366">
    <property type="entry name" value="MI"/>
    <property type="match status" value="1"/>
</dbReference>
<dbReference type="InterPro" id="IPR003890">
    <property type="entry name" value="MIF4G-like_typ-3"/>
</dbReference>
<dbReference type="SMART" id="SM00543">
    <property type="entry name" value="MIF4G"/>
    <property type="match status" value="1"/>
</dbReference>
<protein>
    <recommendedName>
        <fullName evidence="5">MI domain-containing protein</fullName>
    </recommendedName>
</protein>
<reference evidence="7" key="1">
    <citation type="journal article" date="2015" name="BMC Genomics">
        <title>Draft genome of a commonly misdiagnosed multidrug resistant pathogen Candida auris.</title>
        <authorList>
            <person name="Chatterjee S."/>
            <person name="Alampalli S.V."/>
            <person name="Nageshan R.K."/>
            <person name="Chettiar S.T."/>
            <person name="Joshi S."/>
            <person name="Tatu U.S."/>
        </authorList>
    </citation>
    <scope>NUCLEOTIDE SEQUENCE [LARGE SCALE GENOMIC DNA]</scope>
    <source>
        <strain evidence="7">6684</strain>
    </source>
</reference>
<evidence type="ECO:0000256" key="3">
    <source>
        <dbReference type="ARBA" id="ARBA00023242"/>
    </source>
</evidence>
<dbReference type="EMBL" id="LGST01000047">
    <property type="protein sequence ID" value="KND96991.1"/>
    <property type="molecule type" value="Genomic_DNA"/>
</dbReference>
<dbReference type="GO" id="GO:0005730">
    <property type="term" value="C:nucleolus"/>
    <property type="evidence" value="ECO:0007669"/>
    <property type="project" value="UniProtKB-SubCell"/>
</dbReference>
<accession>A0A0L0NS70</accession>
<feature type="compositionally biased region" description="Acidic residues" evidence="4">
    <location>
        <begin position="154"/>
        <end position="164"/>
    </location>
</feature>
<feature type="compositionally biased region" description="Basic and acidic residues" evidence="4">
    <location>
        <begin position="34"/>
        <end position="44"/>
    </location>
</feature>
<feature type="compositionally biased region" description="Basic and acidic residues" evidence="4">
    <location>
        <begin position="233"/>
        <end position="258"/>
    </location>
</feature>
<feature type="compositionally biased region" description="Acidic residues" evidence="4">
    <location>
        <begin position="259"/>
        <end position="273"/>
    </location>
</feature>
<dbReference type="VEuPathDB" id="FungiDB:CJI96_0004303"/>
<dbReference type="VEuPathDB" id="FungiDB:CJI97_004601"/>
<dbReference type="Proteomes" id="UP000037122">
    <property type="component" value="Unassembled WGS sequence"/>
</dbReference>
<dbReference type="PANTHER" id="PTHR18034:SF4">
    <property type="entry name" value="NUCLEOLAR MIF4G DOMAIN-CONTAINING PROTEIN 1"/>
    <property type="match status" value="1"/>
</dbReference>
<dbReference type="InterPro" id="IPR016024">
    <property type="entry name" value="ARM-type_fold"/>
</dbReference>
<keyword evidence="3" id="KW-0539">Nucleus</keyword>
<comment type="similarity">
    <text evidence="2">Belongs to the CWC22 family.</text>
</comment>
<feature type="region of interest" description="Disordered" evidence="4">
    <location>
        <begin position="142"/>
        <end position="297"/>
    </location>
</feature>
<dbReference type="InterPro" id="IPR003891">
    <property type="entry name" value="Initiation_fac_eIF4g_MI"/>
</dbReference>
<dbReference type="VEuPathDB" id="FungiDB:CJJ09_004866"/>
<sequence>MPPGHLLHKFYMAKDEQERHGIRIPGQVLDQIREKEGISGEDSRFKKKRKFQPKPVSRKEKRKEERKLKKQKRLKQHNYNETIAKPGPLAEAKQKIQQKKKVTKASHEDPLSALKALKAKKGKSPKTEIRIIKENELLDQDVEDFSEADAFSGFEDEIDDDEAENAPSDPLLALAALKAKKNSTKKESDIRTVSVEDLEDDDVSDAFNDFDEDEEEDFGDEELGDDDDEDEDPLTKLKALREAKNENSKSESKSNKEESGDDFEDDVFEEEDPFEKSKALKEKRAKSLKKTKTKEIEADLVDPMDNDIEYYAKKLGLKDKNAKLSHEDDGLDDLLDGLDFVDKPGSGEEDDDEDEFDQSESENFDSDDSAFDEPRKKENPFVAPTESGSGSGDKPTKYIPPALRRKMALEKLLTVSAETLALQKSLKSAMNKLSETNIGAIANDINGLFLNYPRQEVTENLVRVLLDSVIQQERLLDTFVYLHSALIVALYRSQGVDFGAYFVQTLVEKYDAFRSEEKKNKEILNMISLLSSVYAFHLVSSKLLYDLIKELIRNLSEDSAELLLKIIRTSGNQMRSDDPTSLKEIVLEITKKSNSLPRDLITPRMQFLLETITSLKNNKLKSNSDATEQLALRLKKFLGTYSSTRLTDPLQVSLDDIRNVQTKGKWWLVGSAWKGNDDTKQDEVVNRQVMSDFLDSAEPNWLELAKAQRMNTDIRRAVFISIMSANDYVDAMQKLDKLALKKAQEREIPRILIHCAVVEPAWNPYYGILACKLCDDHSYRKTFQFMLWDLIKGFDGAMDDDDDTDVFSGFDDDMEDDEKLKKILNLGRLFGFLMAEGSLALHLLRTVNFVTASNDTKLFMEILLITFVDNVARKSQVNAIGMGIGIQKGHDIKFDDRVLIERILKAKEQPALLRGIQWFIDKRLRQSDFIFGKKQRKRVNWGINAMNDIIEEFAREADF</sequence>
<proteinExistence type="inferred from homology"/>
<dbReference type="PANTHER" id="PTHR18034">
    <property type="entry name" value="CELL CYCLE CONTROL PROTEIN CWF22-RELATED"/>
    <property type="match status" value="1"/>
</dbReference>
<feature type="compositionally biased region" description="Acidic residues" evidence="4">
    <location>
        <begin position="196"/>
        <end position="232"/>
    </location>
</feature>
<feature type="region of interest" description="Disordered" evidence="4">
    <location>
        <begin position="319"/>
        <end position="399"/>
    </location>
</feature>
<dbReference type="Pfam" id="PF02854">
    <property type="entry name" value="MIF4G"/>
    <property type="match status" value="1"/>
</dbReference>
<evidence type="ECO:0000256" key="2">
    <source>
        <dbReference type="ARBA" id="ARBA00006856"/>
    </source>
</evidence>
<dbReference type="VEuPathDB" id="FungiDB:QG37_06686"/>
<evidence type="ECO:0000313" key="6">
    <source>
        <dbReference type="EMBL" id="KND96991.1"/>
    </source>
</evidence>
<dbReference type="AlphaFoldDB" id="A0A0L0NS70"/>
<evidence type="ECO:0000256" key="4">
    <source>
        <dbReference type="SAM" id="MobiDB-lite"/>
    </source>
</evidence>
<evidence type="ECO:0000313" key="7">
    <source>
        <dbReference type="Proteomes" id="UP000037122"/>
    </source>
</evidence>
<dbReference type="SMART" id="SM00544">
    <property type="entry name" value="MA3"/>
    <property type="match status" value="1"/>
</dbReference>
<evidence type="ECO:0000256" key="1">
    <source>
        <dbReference type="ARBA" id="ARBA00004604"/>
    </source>
</evidence>
<comment type="subcellular location">
    <subcellularLocation>
        <location evidence="1">Nucleus</location>
        <location evidence="1">Nucleolus</location>
    </subcellularLocation>
</comment>
<dbReference type="VEuPathDB" id="FungiDB:CJJ07_000721"/>
<dbReference type="GO" id="GO:0003723">
    <property type="term" value="F:RNA binding"/>
    <property type="evidence" value="ECO:0007669"/>
    <property type="project" value="InterPro"/>
</dbReference>
<dbReference type="VEuPathDB" id="FungiDB:B9J08_004851"/>
<feature type="compositionally biased region" description="Basic residues" evidence="4">
    <location>
        <begin position="283"/>
        <end position="292"/>
    </location>
</feature>
<evidence type="ECO:0000259" key="5">
    <source>
        <dbReference type="PROSITE" id="PS51366"/>
    </source>
</evidence>
<feature type="compositionally biased region" description="Basic and acidic residues" evidence="4">
    <location>
        <begin position="319"/>
        <end position="328"/>
    </location>
</feature>
<dbReference type="Pfam" id="PF02847">
    <property type="entry name" value="MA3"/>
    <property type="match status" value="1"/>
</dbReference>
<organism evidence="6 7">
    <name type="scientific">Candidozyma auris</name>
    <name type="common">Yeast</name>
    <name type="synonym">Candida auris</name>
    <dbReference type="NCBI Taxonomy" id="498019"/>
    <lineage>
        <taxon>Eukaryota</taxon>
        <taxon>Fungi</taxon>
        <taxon>Dikarya</taxon>
        <taxon>Ascomycota</taxon>
        <taxon>Saccharomycotina</taxon>
        <taxon>Pichiomycetes</taxon>
        <taxon>Metschnikowiaceae</taxon>
        <taxon>Candidozyma</taxon>
    </lineage>
</organism>
<dbReference type="GO" id="GO:0042274">
    <property type="term" value="P:ribosomal small subunit biogenesis"/>
    <property type="evidence" value="ECO:0007669"/>
    <property type="project" value="TreeGrafter"/>
</dbReference>